<dbReference type="RefSeq" id="WP_167463049.1">
    <property type="nucleotide sequence ID" value="NZ_CP046171.1"/>
</dbReference>
<dbReference type="AlphaFoldDB" id="A0A6G9XSP1"/>
<dbReference type="Proteomes" id="UP000501705">
    <property type="component" value="Chromosome"/>
</dbReference>
<protein>
    <submittedName>
        <fullName evidence="1">Uncharacterized protein</fullName>
    </submittedName>
</protein>
<name>A0A6G9XSP1_NOCBR</name>
<reference evidence="1 2" key="1">
    <citation type="journal article" date="2019" name="ACS Chem. Biol.">
        <title>Identification and Mobilization of a Cryptic Antibiotic Biosynthesis Gene Locus from a Human-Pathogenic Nocardia Isolate.</title>
        <authorList>
            <person name="Herisse M."/>
            <person name="Ishida K."/>
            <person name="Porter J.L."/>
            <person name="Howden B."/>
            <person name="Hertweck C."/>
            <person name="Stinear T.P."/>
            <person name="Pidot S.J."/>
        </authorList>
    </citation>
    <scope>NUCLEOTIDE SEQUENCE [LARGE SCALE GENOMIC DNA]</scope>
    <source>
        <strain evidence="1 2">AUSMDU00024985</strain>
    </source>
</reference>
<sequence>MSAVRFVRRGDGLSYEFVRDGEAHGFPAYRRVDLGIWCLRMPDFGWAVCARDGTVSSRPFDDPGQGELPPEGAWVSRKGDRSYVYDLSRVDAPAVTGHE</sequence>
<accession>A0A6G9XSP1</accession>
<organism evidence="1 2">
    <name type="scientific">Nocardia brasiliensis</name>
    <dbReference type="NCBI Taxonomy" id="37326"/>
    <lineage>
        <taxon>Bacteria</taxon>
        <taxon>Bacillati</taxon>
        <taxon>Actinomycetota</taxon>
        <taxon>Actinomycetes</taxon>
        <taxon>Mycobacteriales</taxon>
        <taxon>Nocardiaceae</taxon>
        <taxon>Nocardia</taxon>
    </lineage>
</organism>
<evidence type="ECO:0000313" key="1">
    <source>
        <dbReference type="EMBL" id="QIS03929.1"/>
    </source>
</evidence>
<dbReference type="EMBL" id="CP046171">
    <property type="protein sequence ID" value="QIS03929.1"/>
    <property type="molecule type" value="Genomic_DNA"/>
</dbReference>
<gene>
    <name evidence="1" type="ORF">F5X71_17795</name>
</gene>
<evidence type="ECO:0000313" key="2">
    <source>
        <dbReference type="Proteomes" id="UP000501705"/>
    </source>
</evidence>
<proteinExistence type="predicted"/>